<reference evidence="1" key="1">
    <citation type="submission" date="2021-01" db="EMBL/GenBank/DDBJ databases">
        <authorList>
            <person name="Bezrukov I."/>
        </authorList>
    </citation>
    <scope>NUCLEOTIDE SEQUENCE</scope>
</reference>
<protein>
    <submittedName>
        <fullName evidence="1">Uncharacterized protein</fullName>
    </submittedName>
</protein>
<dbReference type="EMBL" id="LR999454">
    <property type="protein sequence ID" value="CAE6049751.1"/>
    <property type="molecule type" value="Genomic_DNA"/>
</dbReference>
<sequence length="112" mass="13043">MNFYDTRDGSCGRYELPDNKWWKTGVCVINNVLYINFSGFGLMWNDSELMLWRVVVTDLDLGKFQSVGMGEYYGKLAFLWRRQLVYRGAISQAIWCKMVVLHRSEEGIRGTA</sequence>
<accession>A0A8S2AGQ5</accession>
<proteinExistence type="predicted"/>
<name>A0A8S2AGQ5_ARAAE</name>
<keyword evidence="2" id="KW-1185">Reference proteome</keyword>
<gene>
    <name evidence="1" type="ORF">AARE701A_LOCUS11420</name>
</gene>
<evidence type="ECO:0000313" key="1">
    <source>
        <dbReference type="EMBL" id="CAE6049751.1"/>
    </source>
</evidence>
<evidence type="ECO:0000313" key="2">
    <source>
        <dbReference type="Proteomes" id="UP000682877"/>
    </source>
</evidence>
<dbReference type="Proteomes" id="UP000682877">
    <property type="component" value="Chromosome 4"/>
</dbReference>
<dbReference type="AlphaFoldDB" id="A0A8S2AGQ5"/>
<organism evidence="1 2">
    <name type="scientific">Arabidopsis arenosa</name>
    <name type="common">Sand rock-cress</name>
    <name type="synonym">Cardaminopsis arenosa</name>
    <dbReference type="NCBI Taxonomy" id="38785"/>
    <lineage>
        <taxon>Eukaryota</taxon>
        <taxon>Viridiplantae</taxon>
        <taxon>Streptophyta</taxon>
        <taxon>Embryophyta</taxon>
        <taxon>Tracheophyta</taxon>
        <taxon>Spermatophyta</taxon>
        <taxon>Magnoliopsida</taxon>
        <taxon>eudicotyledons</taxon>
        <taxon>Gunneridae</taxon>
        <taxon>Pentapetalae</taxon>
        <taxon>rosids</taxon>
        <taxon>malvids</taxon>
        <taxon>Brassicales</taxon>
        <taxon>Brassicaceae</taxon>
        <taxon>Camelineae</taxon>
        <taxon>Arabidopsis</taxon>
    </lineage>
</organism>